<feature type="region of interest" description="Disordered" evidence="1">
    <location>
        <begin position="427"/>
        <end position="452"/>
    </location>
</feature>
<reference evidence="3 4" key="1">
    <citation type="submission" date="2014-04" db="EMBL/GenBank/DDBJ databases">
        <authorList>
            <consortium name="DOE Joint Genome Institute"/>
            <person name="Kuo A."/>
            <person name="Kohler A."/>
            <person name="Nagy L.G."/>
            <person name="Floudas D."/>
            <person name="Copeland A."/>
            <person name="Barry K.W."/>
            <person name="Cichocki N."/>
            <person name="Veneault-Fourrey C."/>
            <person name="LaButti K."/>
            <person name="Lindquist E.A."/>
            <person name="Lipzen A."/>
            <person name="Lundell T."/>
            <person name="Morin E."/>
            <person name="Murat C."/>
            <person name="Sun H."/>
            <person name="Tunlid A."/>
            <person name="Henrissat B."/>
            <person name="Grigoriev I.V."/>
            <person name="Hibbett D.S."/>
            <person name="Martin F."/>
            <person name="Nordberg H.P."/>
            <person name="Cantor M.N."/>
            <person name="Hua S.X."/>
        </authorList>
    </citation>
    <scope>NUCLEOTIDE SEQUENCE [LARGE SCALE GENOMIC DNA]</scope>
    <source>
        <strain evidence="3 4">Foug A</strain>
    </source>
</reference>
<gene>
    <name evidence="3" type="ORF">SCLCIDRAFT_1208829</name>
</gene>
<dbReference type="AlphaFoldDB" id="A0A0C3AUK4"/>
<dbReference type="EMBL" id="KN822008">
    <property type="protein sequence ID" value="KIM68632.1"/>
    <property type="molecule type" value="Genomic_DNA"/>
</dbReference>
<dbReference type="InParanoid" id="A0A0C3AUK4"/>
<name>A0A0C3AUK4_9AGAM</name>
<keyword evidence="2" id="KW-0472">Membrane</keyword>
<evidence type="ECO:0000256" key="1">
    <source>
        <dbReference type="SAM" id="MobiDB-lite"/>
    </source>
</evidence>
<dbReference type="InterPro" id="IPR031606">
    <property type="entry name" value="Kch1/2"/>
</dbReference>
<dbReference type="GO" id="GO:0015079">
    <property type="term" value="F:potassium ion transmembrane transporter activity"/>
    <property type="evidence" value="ECO:0007669"/>
    <property type="project" value="InterPro"/>
</dbReference>
<organism evidence="3 4">
    <name type="scientific">Scleroderma citrinum Foug A</name>
    <dbReference type="NCBI Taxonomy" id="1036808"/>
    <lineage>
        <taxon>Eukaryota</taxon>
        <taxon>Fungi</taxon>
        <taxon>Dikarya</taxon>
        <taxon>Basidiomycota</taxon>
        <taxon>Agaricomycotina</taxon>
        <taxon>Agaricomycetes</taxon>
        <taxon>Agaricomycetidae</taxon>
        <taxon>Boletales</taxon>
        <taxon>Sclerodermatineae</taxon>
        <taxon>Sclerodermataceae</taxon>
        <taxon>Scleroderma</taxon>
    </lineage>
</organism>
<keyword evidence="2" id="KW-1133">Transmembrane helix</keyword>
<evidence type="ECO:0008006" key="5">
    <source>
        <dbReference type="Google" id="ProtNLM"/>
    </source>
</evidence>
<evidence type="ECO:0000313" key="4">
    <source>
        <dbReference type="Proteomes" id="UP000053989"/>
    </source>
</evidence>
<protein>
    <recommendedName>
        <fullName evidence="5">Vacuole protein</fullName>
    </recommendedName>
</protein>
<proteinExistence type="predicted"/>
<feature type="transmembrane region" description="Helical" evidence="2">
    <location>
        <begin position="37"/>
        <end position="61"/>
    </location>
</feature>
<dbReference type="PANTHER" id="PTHR36424:SF1">
    <property type="entry name" value="LOW AFFINITY K(+) TRANSPORTER 1-RELATED"/>
    <property type="match status" value="1"/>
</dbReference>
<dbReference type="GO" id="GO:0005886">
    <property type="term" value="C:plasma membrane"/>
    <property type="evidence" value="ECO:0007669"/>
    <property type="project" value="InterPro"/>
</dbReference>
<evidence type="ECO:0000256" key="2">
    <source>
        <dbReference type="SAM" id="Phobius"/>
    </source>
</evidence>
<dbReference type="HOGENOM" id="CLU_028299_1_0_1"/>
<feature type="compositionally biased region" description="Basic and acidic residues" evidence="1">
    <location>
        <begin position="481"/>
        <end position="494"/>
    </location>
</feature>
<evidence type="ECO:0000313" key="3">
    <source>
        <dbReference type="EMBL" id="KIM68632.1"/>
    </source>
</evidence>
<reference evidence="4" key="2">
    <citation type="submission" date="2015-01" db="EMBL/GenBank/DDBJ databases">
        <title>Evolutionary Origins and Diversification of the Mycorrhizal Mutualists.</title>
        <authorList>
            <consortium name="DOE Joint Genome Institute"/>
            <consortium name="Mycorrhizal Genomics Consortium"/>
            <person name="Kohler A."/>
            <person name="Kuo A."/>
            <person name="Nagy L.G."/>
            <person name="Floudas D."/>
            <person name="Copeland A."/>
            <person name="Barry K.W."/>
            <person name="Cichocki N."/>
            <person name="Veneault-Fourrey C."/>
            <person name="LaButti K."/>
            <person name="Lindquist E.A."/>
            <person name="Lipzen A."/>
            <person name="Lundell T."/>
            <person name="Morin E."/>
            <person name="Murat C."/>
            <person name="Riley R."/>
            <person name="Ohm R."/>
            <person name="Sun H."/>
            <person name="Tunlid A."/>
            <person name="Henrissat B."/>
            <person name="Grigoriev I.V."/>
            <person name="Hibbett D.S."/>
            <person name="Martin F."/>
        </authorList>
    </citation>
    <scope>NUCLEOTIDE SEQUENCE [LARGE SCALE GENOMIC DNA]</scope>
    <source>
        <strain evidence="4">Foug A</strain>
    </source>
</reference>
<dbReference type="PANTHER" id="PTHR36424">
    <property type="entry name" value="PHEROMONE-REGULATED MEMBRANE PROTEIN 6"/>
    <property type="match status" value="1"/>
</dbReference>
<feature type="region of interest" description="Disordered" evidence="1">
    <location>
        <begin position="466"/>
        <end position="494"/>
    </location>
</feature>
<dbReference type="STRING" id="1036808.A0A0C3AUK4"/>
<keyword evidence="2" id="KW-0812">Transmembrane</keyword>
<feature type="transmembrane region" description="Helical" evidence="2">
    <location>
        <begin position="81"/>
        <end position="103"/>
    </location>
</feature>
<dbReference type="OrthoDB" id="2128042at2759"/>
<feature type="transmembrane region" description="Helical" evidence="2">
    <location>
        <begin position="220"/>
        <end position="243"/>
    </location>
</feature>
<accession>A0A0C3AUK4</accession>
<keyword evidence="4" id="KW-1185">Reference proteome</keyword>
<dbReference type="Proteomes" id="UP000053989">
    <property type="component" value="Unassembled WGS sequence"/>
</dbReference>
<dbReference type="Pfam" id="PF16944">
    <property type="entry name" value="KCH"/>
    <property type="match status" value="1"/>
</dbReference>
<sequence>MCSGPAWKREIVPDHKFDFIDTREFTDNGFFMRLKYLWVYIIILKSFLVYLSDIFSATTMLTTSSWSNQIYNDCQHQEGCFYIPFDIGKWLFVGCIIFGFLLLGYEAHKTKKIIASRDISYSFTNVMANHYYSLRSYPHFCFFDHISNSTKKKDDFAFFVFFTFKSWKRLLLSDAPRQTINALTLYSIYLAKKDNGPWYTVSKYFAGNSLSTSGLMISTFFTFVVFAGSLLLLICAGICYIPLLCYIQGNLKEYVCHKVDKRIAEVIKRRNKERLAKAAALAKKEAMGDYSHLMNKKGVMIAKPLPQPTLPNLSVDDDDASAVSTTKRSLPGAYTHDYYYGSDSKSIAPSYHTNAAGVDYSECPPMPAYGGAYNHAYASSFEDGSPYHGTNDDDYGSAVNLPVAVAPTAYRHDVYDVYGTAASGGSYPTGPREGYQDTATPGIRPPSDSEMARDVQDYPSHYHGRAYTHDNAHYGGPHRQYQGERDPYEYGHAL</sequence>